<dbReference type="STRING" id="230819.A0A5C3KPQ9"/>
<dbReference type="EMBL" id="ML210238">
    <property type="protein sequence ID" value="TFK22531.1"/>
    <property type="molecule type" value="Genomic_DNA"/>
</dbReference>
<feature type="region of interest" description="Disordered" evidence="1">
    <location>
        <begin position="179"/>
        <end position="224"/>
    </location>
</feature>
<organism evidence="2 3">
    <name type="scientific">Coprinopsis marcescibilis</name>
    <name type="common">Agaric fungus</name>
    <name type="synonym">Psathyrella marcescibilis</name>
    <dbReference type="NCBI Taxonomy" id="230819"/>
    <lineage>
        <taxon>Eukaryota</taxon>
        <taxon>Fungi</taxon>
        <taxon>Dikarya</taxon>
        <taxon>Basidiomycota</taxon>
        <taxon>Agaricomycotina</taxon>
        <taxon>Agaricomycetes</taxon>
        <taxon>Agaricomycetidae</taxon>
        <taxon>Agaricales</taxon>
        <taxon>Agaricineae</taxon>
        <taxon>Psathyrellaceae</taxon>
        <taxon>Coprinopsis</taxon>
    </lineage>
</organism>
<evidence type="ECO:0000313" key="2">
    <source>
        <dbReference type="EMBL" id="TFK22531.1"/>
    </source>
</evidence>
<feature type="compositionally biased region" description="Low complexity" evidence="1">
    <location>
        <begin position="1"/>
        <end position="19"/>
    </location>
</feature>
<gene>
    <name evidence="2" type="ORF">FA15DRAFT_671423</name>
</gene>
<feature type="compositionally biased region" description="Polar residues" evidence="1">
    <location>
        <begin position="189"/>
        <end position="198"/>
    </location>
</feature>
<proteinExistence type="predicted"/>
<feature type="region of interest" description="Disordered" evidence="1">
    <location>
        <begin position="1"/>
        <end position="41"/>
    </location>
</feature>
<evidence type="ECO:0000313" key="3">
    <source>
        <dbReference type="Proteomes" id="UP000307440"/>
    </source>
</evidence>
<feature type="region of interest" description="Disordered" evidence="1">
    <location>
        <begin position="115"/>
        <end position="139"/>
    </location>
</feature>
<name>A0A5C3KPQ9_COPMA</name>
<evidence type="ECO:0000256" key="1">
    <source>
        <dbReference type="SAM" id="MobiDB-lite"/>
    </source>
</evidence>
<dbReference type="OrthoDB" id="3069025at2759"/>
<sequence length="265" mass="28002">MRTPLSSDSTNNLNLSANTPQSLMLPPAKPPMKRRRLGSSTSPVITTTAALPLAKGLLQNLSINKGATTGNGMPTCVSCHRVLLGTHGGPVSCARCSALTCTICSRTCTSCAPSQPPTPHLTFSPSPSPSPVLQSPMPRRSVLGTHTANINQQLPPFQNTPGVLGVPAITSVNSDIQMASQEDRDQNRHSFPTSSDSTVAGKRRKAVDIQDRDEEDLAGKTGDAAAEERAELGYGPGCGRVLCKDCCFENVHNSTTTCYDCYGSY</sequence>
<keyword evidence="3" id="KW-1185">Reference proteome</keyword>
<dbReference type="Proteomes" id="UP000307440">
    <property type="component" value="Unassembled WGS sequence"/>
</dbReference>
<reference evidence="2 3" key="1">
    <citation type="journal article" date="2019" name="Nat. Ecol. Evol.">
        <title>Megaphylogeny resolves global patterns of mushroom evolution.</title>
        <authorList>
            <person name="Varga T."/>
            <person name="Krizsan K."/>
            <person name="Foldi C."/>
            <person name="Dima B."/>
            <person name="Sanchez-Garcia M."/>
            <person name="Sanchez-Ramirez S."/>
            <person name="Szollosi G.J."/>
            <person name="Szarkandi J.G."/>
            <person name="Papp V."/>
            <person name="Albert L."/>
            <person name="Andreopoulos W."/>
            <person name="Angelini C."/>
            <person name="Antonin V."/>
            <person name="Barry K.W."/>
            <person name="Bougher N.L."/>
            <person name="Buchanan P."/>
            <person name="Buyck B."/>
            <person name="Bense V."/>
            <person name="Catcheside P."/>
            <person name="Chovatia M."/>
            <person name="Cooper J."/>
            <person name="Damon W."/>
            <person name="Desjardin D."/>
            <person name="Finy P."/>
            <person name="Geml J."/>
            <person name="Haridas S."/>
            <person name="Hughes K."/>
            <person name="Justo A."/>
            <person name="Karasinski D."/>
            <person name="Kautmanova I."/>
            <person name="Kiss B."/>
            <person name="Kocsube S."/>
            <person name="Kotiranta H."/>
            <person name="LaButti K.M."/>
            <person name="Lechner B.E."/>
            <person name="Liimatainen K."/>
            <person name="Lipzen A."/>
            <person name="Lukacs Z."/>
            <person name="Mihaltcheva S."/>
            <person name="Morgado L.N."/>
            <person name="Niskanen T."/>
            <person name="Noordeloos M.E."/>
            <person name="Ohm R.A."/>
            <person name="Ortiz-Santana B."/>
            <person name="Ovrebo C."/>
            <person name="Racz N."/>
            <person name="Riley R."/>
            <person name="Savchenko A."/>
            <person name="Shiryaev A."/>
            <person name="Soop K."/>
            <person name="Spirin V."/>
            <person name="Szebenyi C."/>
            <person name="Tomsovsky M."/>
            <person name="Tulloss R.E."/>
            <person name="Uehling J."/>
            <person name="Grigoriev I.V."/>
            <person name="Vagvolgyi C."/>
            <person name="Papp T."/>
            <person name="Martin F.M."/>
            <person name="Miettinen O."/>
            <person name="Hibbett D.S."/>
            <person name="Nagy L.G."/>
        </authorList>
    </citation>
    <scope>NUCLEOTIDE SEQUENCE [LARGE SCALE GENOMIC DNA]</scope>
    <source>
        <strain evidence="2 3">CBS 121175</strain>
    </source>
</reference>
<feature type="compositionally biased region" description="Low complexity" evidence="1">
    <location>
        <begin position="120"/>
        <end position="138"/>
    </location>
</feature>
<accession>A0A5C3KPQ9</accession>
<dbReference type="AlphaFoldDB" id="A0A5C3KPQ9"/>
<protein>
    <submittedName>
        <fullName evidence="2">Uncharacterized protein</fullName>
    </submittedName>
</protein>